<accession>A0AAV5DZ16</accession>
<reference evidence="1" key="2">
    <citation type="submission" date="2021-12" db="EMBL/GenBank/DDBJ databases">
        <title>Resequencing data analysis of finger millet.</title>
        <authorList>
            <person name="Hatakeyama M."/>
            <person name="Aluri S."/>
            <person name="Balachadran M.T."/>
            <person name="Sivarajan S.R."/>
            <person name="Poveda L."/>
            <person name="Shimizu-Inatsugi R."/>
            <person name="Schlapbach R."/>
            <person name="Sreeman S.M."/>
            <person name="Shimizu K.K."/>
        </authorList>
    </citation>
    <scope>NUCLEOTIDE SEQUENCE</scope>
</reference>
<gene>
    <name evidence="1" type="primary">gb02649</name>
    <name evidence="1" type="ORF">PR202_gb02649</name>
</gene>
<organism evidence="1 2">
    <name type="scientific">Eleusine coracana subsp. coracana</name>
    <dbReference type="NCBI Taxonomy" id="191504"/>
    <lineage>
        <taxon>Eukaryota</taxon>
        <taxon>Viridiplantae</taxon>
        <taxon>Streptophyta</taxon>
        <taxon>Embryophyta</taxon>
        <taxon>Tracheophyta</taxon>
        <taxon>Spermatophyta</taxon>
        <taxon>Magnoliopsida</taxon>
        <taxon>Liliopsida</taxon>
        <taxon>Poales</taxon>
        <taxon>Poaceae</taxon>
        <taxon>PACMAD clade</taxon>
        <taxon>Chloridoideae</taxon>
        <taxon>Cynodonteae</taxon>
        <taxon>Eleusininae</taxon>
        <taxon>Eleusine</taxon>
    </lineage>
</organism>
<dbReference type="Proteomes" id="UP001054889">
    <property type="component" value="Unassembled WGS sequence"/>
</dbReference>
<dbReference type="AlphaFoldDB" id="A0AAV5DZ16"/>
<dbReference type="EMBL" id="BQKI01000072">
    <property type="protein sequence ID" value="GJN15712.1"/>
    <property type="molecule type" value="Genomic_DNA"/>
</dbReference>
<comment type="caution">
    <text evidence="1">The sequence shown here is derived from an EMBL/GenBank/DDBJ whole genome shotgun (WGS) entry which is preliminary data.</text>
</comment>
<keyword evidence="2" id="KW-1185">Reference proteome</keyword>
<evidence type="ECO:0000313" key="2">
    <source>
        <dbReference type="Proteomes" id="UP001054889"/>
    </source>
</evidence>
<reference evidence="1" key="1">
    <citation type="journal article" date="2018" name="DNA Res.">
        <title>Multiple hybrid de novo genome assembly of finger millet, an orphan allotetraploid crop.</title>
        <authorList>
            <person name="Hatakeyama M."/>
            <person name="Aluri S."/>
            <person name="Balachadran M.T."/>
            <person name="Sivarajan S.R."/>
            <person name="Patrignani A."/>
            <person name="Gruter S."/>
            <person name="Poveda L."/>
            <person name="Shimizu-Inatsugi R."/>
            <person name="Baeten J."/>
            <person name="Francoijs K.J."/>
            <person name="Nataraja K.N."/>
            <person name="Reddy Y.A.N."/>
            <person name="Phadnis S."/>
            <person name="Ravikumar R.L."/>
            <person name="Schlapbach R."/>
            <person name="Sreeman S.M."/>
            <person name="Shimizu K.K."/>
        </authorList>
    </citation>
    <scope>NUCLEOTIDE SEQUENCE</scope>
</reference>
<sequence>MACPGPSPQIAHGPREIRAVLDLTCGGAGPSEVEIRRARTTMAQDRGRGEETEVEEWRRIGGRSGDPISLRVTNVVLTASDLPLAFGQAASRRPG</sequence>
<evidence type="ECO:0000313" key="1">
    <source>
        <dbReference type="EMBL" id="GJN15712.1"/>
    </source>
</evidence>
<name>A0AAV5DZ16_ELECO</name>
<proteinExistence type="predicted"/>
<protein>
    <submittedName>
        <fullName evidence="1">Uncharacterized protein</fullName>
    </submittedName>
</protein>